<gene>
    <name evidence="3" type="ORF">ACFQNJ_11890</name>
</gene>
<accession>A0ABW2RAS4</accession>
<feature type="domain" description="NAD-dependent epimerase/dehydratase" evidence="2">
    <location>
        <begin position="11"/>
        <end position="246"/>
    </location>
</feature>
<name>A0ABW2RAS4_9BURK</name>
<dbReference type="RefSeq" id="WP_382257532.1">
    <property type="nucleotide sequence ID" value="NZ_JBHTBX010000007.1"/>
</dbReference>
<evidence type="ECO:0000313" key="3">
    <source>
        <dbReference type="EMBL" id="MFC7435207.1"/>
    </source>
</evidence>
<dbReference type="Pfam" id="PF01370">
    <property type="entry name" value="Epimerase"/>
    <property type="match status" value="1"/>
</dbReference>
<evidence type="ECO:0000313" key="4">
    <source>
        <dbReference type="Proteomes" id="UP001596495"/>
    </source>
</evidence>
<dbReference type="PRINTS" id="PR01713">
    <property type="entry name" value="NUCEPIMERASE"/>
</dbReference>
<dbReference type="Gene3D" id="3.40.50.720">
    <property type="entry name" value="NAD(P)-binding Rossmann-like Domain"/>
    <property type="match status" value="1"/>
</dbReference>
<comment type="caution">
    <text evidence="3">The sequence shown here is derived from an EMBL/GenBank/DDBJ whole genome shotgun (WGS) entry which is preliminary data.</text>
</comment>
<keyword evidence="1" id="KW-0520">NAD</keyword>
<keyword evidence="4" id="KW-1185">Reference proteome</keyword>
<evidence type="ECO:0000259" key="2">
    <source>
        <dbReference type="Pfam" id="PF01370"/>
    </source>
</evidence>
<organism evidence="3 4">
    <name type="scientific">Hydrogenophaga bisanensis</name>
    <dbReference type="NCBI Taxonomy" id="439611"/>
    <lineage>
        <taxon>Bacteria</taxon>
        <taxon>Pseudomonadati</taxon>
        <taxon>Pseudomonadota</taxon>
        <taxon>Betaproteobacteria</taxon>
        <taxon>Burkholderiales</taxon>
        <taxon>Comamonadaceae</taxon>
        <taxon>Hydrogenophaga</taxon>
    </lineage>
</organism>
<protein>
    <submittedName>
        <fullName evidence="3">NAD-dependent epimerase/dehydratase family protein</fullName>
    </submittedName>
</protein>
<sequence>MSADFLQPRRVLVTGAAGFIGYHLCERLLDDGVQVLGVDSLTPYYDPRLKADRLARLSAREGFRFERLDLADRVATAELFAREPFDAVLHLAAQAGVRYSVENPLAYLDSNLAGMMNVLEGCRHARVGHLVYASSSSVYGAGNTMPLSEDKVTDRPVSLYAASKKANEVMAYSYSHLYDLPATGLRLFTVYGPWGRPDMAIFRFVRAIEERAPIDVYNHGQMRRDFTYVGDVVEAIVRVMHRPPQREGAAPPQRILNVGNSSPVMLMDFIACLEQALGKVADKRLLPMQPGDVPDTWADVTRLGELTGFSPATPIREGVQRFVDWYRAYVRERGEPPAAS</sequence>
<reference evidence="4" key="1">
    <citation type="journal article" date="2019" name="Int. J. Syst. Evol. Microbiol.">
        <title>The Global Catalogue of Microorganisms (GCM) 10K type strain sequencing project: providing services to taxonomists for standard genome sequencing and annotation.</title>
        <authorList>
            <consortium name="The Broad Institute Genomics Platform"/>
            <consortium name="The Broad Institute Genome Sequencing Center for Infectious Disease"/>
            <person name="Wu L."/>
            <person name="Ma J."/>
        </authorList>
    </citation>
    <scope>NUCLEOTIDE SEQUENCE [LARGE SCALE GENOMIC DNA]</scope>
    <source>
        <strain evidence="4">CCUG 54518</strain>
    </source>
</reference>
<dbReference type="PANTHER" id="PTHR43574">
    <property type="entry name" value="EPIMERASE-RELATED"/>
    <property type="match status" value="1"/>
</dbReference>
<dbReference type="Proteomes" id="UP001596495">
    <property type="component" value="Unassembled WGS sequence"/>
</dbReference>
<evidence type="ECO:0000256" key="1">
    <source>
        <dbReference type="ARBA" id="ARBA00023027"/>
    </source>
</evidence>
<dbReference type="EMBL" id="JBHTBX010000007">
    <property type="protein sequence ID" value="MFC7435207.1"/>
    <property type="molecule type" value="Genomic_DNA"/>
</dbReference>
<proteinExistence type="predicted"/>
<dbReference type="SUPFAM" id="SSF51735">
    <property type="entry name" value="NAD(P)-binding Rossmann-fold domains"/>
    <property type="match status" value="1"/>
</dbReference>
<dbReference type="InterPro" id="IPR036291">
    <property type="entry name" value="NAD(P)-bd_dom_sf"/>
</dbReference>
<dbReference type="InterPro" id="IPR001509">
    <property type="entry name" value="Epimerase_deHydtase"/>
</dbReference>